<protein>
    <submittedName>
        <fullName evidence="2">Uncharacterized protein</fullName>
    </submittedName>
</protein>
<keyword evidence="3" id="KW-1185">Reference proteome</keyword>
<reference evidence="2" key="1">
    <citation type="journal article" date="2024" name="Int. J. Syst. Evol. Microbiol.">
        <title>Brooklawnia propionicigenes sp. nov., a facultatively anaerobic, propionate-producing bacterium isolated from a methanogenic reactor treating waste from cattle farms.</title>
        <authorList>
            <person name="Akita Y."/>
            <person name="Ueki A."/>
            <person name="Tonouchi A."/>
            <person name="Sugawara Y."/>
            <person name="Honma S."/>
            <person name="Kaku N."/>
            <person name="Ueki K."/>
        </authorList>
    </citation>
    <scope>NUCLEOTIDE SEQUENCE</scope>
    <source>
        <strain evidence="2">SH051</strain>
    </source>
</reference>
<name>A0AAN0MG36_9ACTN</name>
<evidence type="ECO:0000313" key="3">
    <source>
        <dbReference type="Proteomes" id="UP001431656"/>
    </source>
</evidence>
<sequence>MREAIVSDQSEFSSDSTGSPFLDGLSAFEAGVDKSEAVPDALYAEPWFGRDSAGFGLLVGRNKVIDVRVGPEGREMRIGRFTGNRRRPISAAGVAKVFGMTVAQSERMLDHMEQALRAGIAAYQETYRTLAVEAFGTEDPVGVRLTPNLLQEVHPEVIEEVQLAERQRALRDRLDTGVAPQPPRPRQPGPRQPGPRRPSAPISAGRTEPDTPGRSPGLSL</sequence>
<feature type="region of interest" description="Disordered" evidence="1">
    <location>
        <begin position="174"/>
        <end position="220"/>
    </location>
</feature>
<evidence type="ECO:0000256" key="1">
    <source>
        <dbReference type="SAM" id="MobiDB-lite"/>
    </source>
</evidence>
<dbReference type="AlphaFoldDB" id="A0AAN0MG36"/>
<dbReference type="EMBL" id="AP028056">
    <property type="protein sequence ID" value="BEH01857.1"/>
    <property type="molecule type" value="Genomic_DNA"/>
</dbReference>
<proteinExistence type="predicted"/>
<organism evidence="2 3">
    <name type="scientific">Brooklawnia propionicigenes</name>
    <dbReference type="NCBI Taxonomy" id="3041175"/>
    <lineage>
        <taxon>Bacteria</taxon>
        <taxon>Bacillati</taxon>
        <taxon>Actinomycetota</taxon>
        <taxon>Actinomycetes</taxon>
        <taxon>Propionibacteriales</taxon>
        <taxon>Propionibacteriaceae</taxon>
        <taxon>Brooklawnia</taxon>
    </lineage>
</organism>
<feature type="compositionally biased region" description="Pro residues" evidence="1">
    <location>
        <begin position="180"/>
        <end position="198"/>
    </location>
</feature>
<dbReference type="KEGG" id="broo:brsh051_11380"/>
<accession>A0AAN0MG36</accession>
<gene>
    <name evidence="2" type="ORF">brsh051_11380</name>
</gene>
<dbReference type="Proteomes" id="UP001431656">
    <property type="component" value="Chromosome"/>
</dbReference>
<evidence type="ECO:0000313" key="2">
    <source>
        <dbReference type="EMBL" id="BEH01857.1"/>
    </source>
</evidence>